<evidence type="ECO:0000313" key="1">
    <source>
        <dbReference type="EMBL" id="GAA2412319.1"/>
    </source>
</evidence>
<dbReference type="Pfam" id="PF18844">
    <property type="entry name" value="baeRF_family2"/>
    <property type="match status" value="1"/>
</dbReference>
<accession>A0ABN3IS35</accession>
<proteinExistence type="predicted"/>
<evidence type="ECO:0000313" key="2">
    <source>
        <dbReference type="Proteomes" id="UP001500058"/>
    </source>
</evidence>
<sequence length="400" mass="43114">MELGFLSPILDRPGPWASVYFDTPLATEDAATRHELSAREACEQLRSQGADDLTCRAVYETLAALPRTSQPSGRAVFATGGEVVLTRDLAAPPPGGAEVTWGPLPHTTPLLDLMDAAPPCLVAHVDRTGADLELRDSSGRHQVGQVQGEEYQLHISPSISWHERHFQNSVENTWDRNAALIAEELRRRRSETGAELLVLAGDGRECHAVQDRLAPELREVSVLAEHGVRGAGRNQAKSERLLDEEVESVRAERLRRHASEVMERFQARRVPTDDGRVGAAEGVPALVDAAREHRIDTLLVRPDGPDLHREVWVGDEPDQVAVRRSDVRYLGHSRPVSVRADDALVRAAVATGAEVVSVSPLADEPGAPGGLPVGGLGALLRWPYGGPPAEGATGGRPVTG</sequence>
<name>A0ABN3IS35_9ACTN</name>
<protein>
    <submittedName>
        <fullName evidence="1">Vms1/Ankzf1 family peptidyl-tRNA hydrolase</fullName>
    </submittedName>
</protein>
<dbReference type="InterPro" id="IPR040701">
    <property type="entry name" value="Bact_RF_family2"/>
</dbReference>
<dbReference type="Proteomes" id="UP001500058">
    <property type="component" value="Unassembled WGS sequence"/>
</dbReference>
<keyword evidence="1" id="KW-0378">Hydrolase</keyword>
<dbReference type="RefSeq" id="WP_344633095.1">
    <property type="nucleotide sequence ID" value="NZ_BAAATJ010000027.1"/>
</dbReference>
<reference evidence="1 2" key="1">
    <citation type="journal article" date="2019" name="Int. J. Syst. Evol. Microbiol.">
        <title>The Global Catalogue of Microorganisms (GCM) 10K type strain sequencing project: providing services to taxonomists for standard genome sequencing and annotation.</title>
        <authorList>
            <consortium name="The Broad Institute Genomics Platform"/>
            <consortium name="The Broad Institute Genome Sequencing Center for Infectious Disease"/>
            <person name="Wu L."/>
            <person name="Ma J."/>
        </authorList>
    </citation>
    <scope>NUCLEOTIDE SEQUENCE [LARGE SCALE GENOMIC DNA]</scope>
    <source>
        <strain evidence="1 2">JCM 6921</strain>
    </source>
</reference>
<gene>
    <name evidence="1" type="ORF">GCM10010420_46980</name>
</gene>
<keyword evidence="2" id="KW-1185">Reference proteome</keyword>
<dbReference type="EMBL" id="BAAATJ010000027">
    <property type="protein sequence ID" value="GAA2412319.1"/>
    <property type="molecule type" value="Genomic_DNA"/>
</dbReference>
<organism evidence="1 2">
    <name type="scientific">Streptomyces glaucosporus</name>
    <dbReference type="NCBI Taxonomy" id="284044"/>
    <lineage>
        <taxon>Bacteria</taxon>
        <taxon>Bacillati</taxon>
        <taxon>Actinomycetota</taxon>
        <taxon>Actinomycetes</taxon>
        <taxon>Kitasatosporales</taxon>
        <taxon>Streptomycetaceae</taxon>
        <taxon>Streptomyces</taxon>
    </lineage>
</organism>
<comment type="caution">
    <text evidence="1">The sequence shown here is derived from an EMBL/GenBank/DDBJ whole genome shotgun (WGS) entry which is preliminary data.</text>
</comment>
<dbReference type="GO" id="GO:0016787">
    <property type="term" value="F:hydrolase activity"/>
    <property type="evidence" value="ECO:0007669"/>
    <property type="project" value="UniProtKB-KW"/>
</dbReference>